<protein>
    <submittedName>
        <fullName evidence="1">Uncharacterized protein</fullName>
    </submittedName>
</protein>
<dbReference type="RefSeq" id="WP_096920111.1">
    <property type="nucleotide sequence ID" value="NZ_CP029487.1"/>
</dbReference>
<name>A0A4V1GME0_EUBML</name>
<reference evidence="1 2" key="1">
    <citation type="submission" date="2018-05" db="EMBL/GenBank/DDBJ databases">
        <title>Genome comparison of Eubacterium sp.</title>
        <authorList>
            <person name="Feng Y."/>
            <person name="Sanchez-Andrea I."/>
            <person name="Stams A.J.M."/>
            <person name="De Vos W.M."/>
        </authorList>
    </citation>
    <scope>NUCLEOTIDE SEQUENCE [LARGE SCALE GENOMIC DNA]</scope>
    <source>
        <strain evidence="1 2">YI</strain>
    </source>
</reference>
<keyword evidence="2" id="KW-1185">Reference proteome</keyword>
<organism evidence="1 2">
    <name type="scientific">Eubacterium maltosivorans</name>
    <dbReference type="NCBI Taxonomy" id="2041044"/>
    <lineage>
        <taxon>Bacteria</taxon>
        <taxon>Bacillati</taxon>
        <taxon>Bacillota</taxon>
        <taxon>Clostridia</taxon>
        <taxon>Eubacteriales</taxon>
        <taxon>Eubacteriaceae</taxon>
        <taxon>Eubacterium</taxon>
    </lineage>
</organism>
<sequence length="75" mass="8946">MVLKKGWKDKKWTGFWVKKYQDGWKKRGRGGMREKIKGNEKINSHLPESQNHITKKLKVDSGKWKVQEQISPWPI</sequence>
<proteinExistence type="predicted"/>
<dbReference type="KEGG" id="emt:CPZ25_017025"/>
<evidence type="ECO:0000313" key="1">
    <source>
        <dbReference type="EMBL" id="QCT72956.1"/>
    </source>
</evidence>
<dbReference type="EMBL" id="CP029487">
    <property type="protein sequence ID" value="QCT72956.1"/>
    <property type="molecule type" value="Genomic_DNA"/>
</dbReference>
<gene>
    <name evidence="1" type="ORF">CPZ25_017025</name>
</gene>
<dbReference type="AlphaFoldDB" id="A0A4V1GME0"/>
<accession>A0A4V1GME0</accession>
<dbReference type="Proteomes" id="UP000218387">
    <property type="component" value="Chromosome"/>
</dbReference>
<evidence type="ECO:0000313" key="2">
    <source>
        <dbReference type="Proteomes" id="UP000218387"/>
    </source>
</evidence>